<dbReference type="RefSeq" id="WP_089917954.1">
    <property type="nucleotide sequence ID" value="NZ_FOBB01000007.1"/>
</dbReference>
<reference evidence="2 3" key="1">
    <citation type="submission" date="2016-10" db="EMBL/GenBank/DDBJ databases">
        <authorList>
            <person name="de Groot N.N."/>
        </authorList>
    </citation>
    <scope>NUCLEOTIDE SEQUENCE [LARGE SCALE GENOMIC DNA]</scope>
    <source>
        <strain evidence="2 3">DSM 21039</strain>
    </source>
</reference>
<dbReference type="InterPro" id="IPR029063">
    <property type="entry name" value="SAM-dependent_MTases_sf"/>
</dbReference>
<gene>
    <name evidence="2" type="ORF">SAMN04488505_10757</name>
</gene>
<evidence type="ECO:0000313" key="2">
    <source>
        <dbReference type="EMBL" id="SEM92328.1"/>
    </source>
</evidence>
<dbReference type="EMBL" id="FOBB01000007">
    <property type="protein sequence ID" value="SEM92328.1"/>
    <property type="molecule type" value="Genomic_DNA"/>
</dbReference>
<keyword evidence="2" id="KW-0489">Methyltransferase</keyword>
<dbReference type="Pfam" id="PF13847">
    <property type="entry name" value="Methyltransf_31"/>
    <property type="match status" value="1"/>
</dbReference>
<dbReference type="CDD" id="cd02440">
    <property type="entry name" value="AdoMet_MTases"/>
    <property type="match status" value="1"/>
</dbReference>
<evidence type="ECO:0000259" key="1">
    <source>
        <dbReference type="Pfam" id="PF13847"/>
    </source>
</evidence>
<dbReference type="AlphaFoldDB" id="A0A1H8CDJ0"/>
<dbReference type="OrthoDB" id="962475at2"/>
<accession>A0A1H8CDJ0</accession>
<name>A0A1H8CDJ0_9BACT</name>
<organism evidence="2 3">
    <name type="scientific">Chitinophaga rupis</name>
    <dbReference type="NCBI Taxonomy" id="573321"/>
    <lineage>
        <taxon>Bacteria</taxon>
        <taxon>Pseudomonadati</taxon>
        <taxon>Bacteroidota</taxon>
        <taxon>Chitinophagia</taxon>
        <taxon>Chitinophagales</taxon>
        <taxon>Chitinophagaceae</taxon>
        <taxon>Chitinophaga</taxon>
    </lineage>
</organism>
<dbReference type="STRING" id="573321.SAMN04488505_10757"/>
<dbReference type="GO" id="GO:0032259">
    <property type="term" value="P:methylation"/>
    <property type="evidence" value="ECO:0007669"/>
    <property type="project" value="UniProtKB-KW"/>
</dbReference>
<dbReference type="Gene3D" id="3.40.50.150">
    <property type="entry name" value="Vaccinia Virus protein VP39"/>
    <property type="match status" value="1"/>
</dbReference>
<dbReference type="InterPro" id="IPR025714">
    <property type="entry name" value="Methyltranfer_dom"/>
</dbReference>
<protein>
    <submittedName>
        <fullName evidence="2">Methyltransferase domain-containing protein</fullName>
    </submittedName>
</protein>
<dbReference type="SUPFAM" id="SSF53335">
    <property type="entry name" value="S-adenosyl-L-methionine-dependent methyltransferases"/>
    <property type="match status" value="1"/>
</dbReference>
<feature type="domain" description="Methyltransferase" evidence="1">
    <location>
        <begin position="54"/>
        <end position="120"/>
    </location>
</feature>
<sequence>MSLTTPSLSGHLNKWFDSDFNFHHLYPLYIRELAQKHWTPLKVAQKASDFLAAKSGAKILDIGSGPGKFCLSGAYYNPAANFYGIEQRNDLVFYATTAKEMLGLSNVTFIHANLLELDFREYDHFYFFNSFYENLPGTQKIDNKLSYSRSLYNSYNRYLCDQLKKMPAGTRLATYHCSEEEVPGGYHLVGTEIDHLLSFWIKV</sequence>
<keyword evidence="3" id="KW-1185">Reference proteome</keyword>
<dbReference type="Proteomes" id="UP000198984">
    <property type="component" value="Unassembled WGS sequence"/>
</dbReference>
<proteinExistence type="predicted"/>
<keyword evidence="2" id="KW-0808">Transferase</keyword>
<evidence type="ECO:0000313" key="3">
    <source>
        <dbReference type="Proteomes" id="UP000198984"/>
    </source>
</evidence>
<dbReference type="GO" id="GO:0008168">
    <property type="term" value="F:methyltransferase activity"/>
    <property type="evidence" value="ECO:0007669"/>
    <property type="project" value="UniProtKB-KW"/>
</dbReference>